<feature type="region of interest" description="Disordered" evidence="10">
    <location>
        <begin position="484"/>
        <end position="512"/>
    </location>
</feature>
<dbReference type="AlphaFoldDB" id="A0AB40B9Z3"/>
<dbReference type="FunFam" id="1.10.510.10:FF:000043">
    <property type="entry name" value="probable serine/threonine-protein kinase At1g54610"/>
    <property type="match status" value="1"/>
</dbReference>
<dbReference type="PROSITE" id="PS00108">
    <property type="entry name" value="PROTEIN_KINASE_ST"/>
    <property type="match status" value="1"/>
</dbReference>
<evidence type="ECO:0000256" key="7">
    <source>
        <dbReference type="ARBA" id="ARBA00022840"/>
    </source>
</evidence>
<dbReference type="PROSITE" id="PS00107">
    <property type="entry name" value="PROTEIN_KINASE_ATP"/>
    <property type="match status" value="1"/>
</dbReference>
<feature type="domain" description="Protein kinase" evidence="11">
    <location>
        <begin position="123"/>
        <end position="407"/>
    </location>
</feature>
<evidence type="ECO:0000256" key="6">
    <source>
        <dbReference type="ARBA" id="ARBA00022777"/>
    </source>
</evidence>
<dbReference type="Gene3D" id="3.30.200.20">
    <property type="entry name" value="Phosphorylase Kinase, domain 1"/>
    <property type="match status" value="1"/>
</dbReference>
<evidence type="ECO:0000256" key="4">
    <source>
        <dbReference type="ARBA" id="ARBA00022679"/>
    </source>
</evidence>
<comment type="catalytic activity">
    <reaction evidence="8">
        <text>[DNA-directed RNA polymerase] + ATP = phospho-[DNA-directed RNA polymerase] + ADP + H(+)</text>
        <dbReference type="Rhea" id="RHEA:10216"/>
        <dbReference type="Rhea" id="RHEA-COMP:11321"/>
        <dbReference type="Rhea" id="RHEA-COMP:11322"/>
        <dbReference type="ChEBI" id="CHEBI:15378"/>
        <dbReference type="ChEBI" id="CHEBI:30616"/>
        <dbReference type="ChEBI" id="CHEBI:43176"/>
        <dbReference type="ChEBI" id="CHEBI:68546"/>
        <dbReference type="ChEBI" id="CHEBI:456216"/>
        <dbReference type="EC" id="2.7.11.23"/>
    </reaction>
</comment>
<feature type="binding site" evidence="9">
    <location>
        <position position="152"/>
    </location>
    <ligand>
        <name>ATP</name>
        <dbReference type="ChEBI" id="CHEBI:30616"/>
    </ligand>
</feature>
<dbReference type="InterPro" id="IPR011009">
    <property type="entry name" value="Kinase-like_dom_sf"/>
</dbReference>
<dbReference type="PANTHER" id="PTHR24056">
    <property type="entry name" value="CELL DIVISION PROTEIN KINASE"/>
    <property type="match status" value="1"/>
</dbReference>
<dbReference type="GO" id="GO:0008353">
    <property type="term" value="F:RNA polymerase II CTD heptapeptide repeat kinase activity"/>
    <property type="evidence" value="ECO:0007669"/>
    <property type="project" value="UniProtKB-EC"/>
</dbReference>
<evidence type="ECO:0000256" key="5">
    <source>
        <dbReference type="ARBA" id="ARBA00022741"/>
    </source>
</evidence>
<dbReference type="RefSeq" id="XP_039124112.1">
    <property type="nucleotide sequence ID" value="XM_039268178.1"/>
</dbReference>
<dbReference type="FunFam" id="3.30.200.20:FF:000021">
    <property type="entry name" value="probable serine/threonine-protein kinase At1g54610"/>
    <property type="match status" value="1"/>
</dbReference>
<dbReference type="GO" id="GO:0005524">
    <property type="term" value="F:ATP binding"/>
    <property type="evidence" value="ECO:0007669"/>
    <property type="project" value="UniProtKB-UniRule"/>
</dbReference>
<feature type="compositionally biased region" description="Polar residues" evidence="10">
    <location>
        <begin position="574"/>
        <end position="596"/>
    </location>
</feature>
<evidence type="ECO:0000313" key="13">
    <source>
        <dbReference type="RefSeq" id="XP_039124110.1"/>
    </source>
</evidence>
<dbReference type="InterPro" id="IPR017441">
    <property type="entry name" value="Protein_kinase_ATP_BS"/>
</dbReference>
<dbReference type="Gene3D" id="1.10.510.10">
    <property type="entry name" value="Transferase(Phosphotransferase) domain 1"/>
    <property type="match status" value="1"/>
</dbReference>
<dbReference type="EC" id="2.7.11.23" evidence="2"/>
<dbReference type="InterPro" id="IPR050108">
    <property type="entry name" value="CDK"/>
</dbReference>
<evidence type="ECO:0000259" key="11">
    <source>
        <dbReference type="PROSITE" id="PS50011"/>
    </source>
</evidence>
<evidence type="ECO:0000313" key="12">
    <source>
        <dbReference type="Proteomes" id="UP001515500"/>
    </source>
</evidence>
<dbReference type="Proteomes" id="UP001515500">
    <property type="component" value="Chromosome 5"/>
</dbReference>
<dbReference type="PROSITE" id="PS50011">
    <property type="entry name" value="PROTEIN_KINASE_DOM"/>
    <property type="match status" value="1"/>
</dbReference>
<evidence type="ECO:0000313" key="14">
    <source>
        <dbReference type="RefSeq" id="XP_039124112.1"/>
    </source>
</evidence>
<feature type="region of interest" description="Disordered" evidence="10">
    <location>
        <begin position="1"/>
        <end position="40"/>
    </location>
</feature>
<evidence type="ECO:0000256" key="8">
    <source>
        <dbReference type="ARBA" id="ARBA00049280"/>
    </source>
</evidence>
<evidence type="ECO:0000256" key="3">
    <source>
        <dbReference type="ARBA" id="ARBA00022527"/>
    </source>
</evidence>
<dbReference type="GO" id="GO:0032968">
    <property type="term" value="P:positive regulation of transcription elongation by RNA polymerase II"/>
    <property type="evidence" value="ECO:0007669"/>
    <property type="project" value="TreeGrafter"/>
</dbReference>
<dbReference type="PANTHER" id="PTHR24056:SF397">
    <property type="entry name" value="OS11G0242500 PROTEIN"/>
    <property type="match status" value="1"/>
</dbReference>
<keyword evidence="5 9" id="KW-0547">Nucleotide-binding</keyword>
<keyword evidence="4" id="KW-0808">Transferase</keyword>
<comment type="similarity">
    <text evidence="1">Belongs to the protein kinase superfamily. CMGC Ser/Thr protein kinase family. CDC2/CDKX subfamily.</text>
</comment>
<evidence type="ECO:0000256" key="1">
    <source>
        <dbReference type="ARBA" id="ARBA00006485"/>
    </source>
</evidence>
<feature type="compositionally biased region" description="Polar residues" evidence="10">
    <location>
        <begin position="490"/>
        <end position="501"/>
    </location>
</feature>
<evidence type="ECO:0000256" key="9">
    <source>
        <dbReference type="PROSITE-ProRule" id="PRU10141"/>
    </source>
</evidence>
<reference evidence="13 14" key="1">
    <citation type="submission" date="2025-04" db="UniProtKB">
        <authorList>
            <consortium name="RefSeq"/>
        </authorList>
    </citation>
    <scope>IDENTIFICATION</scope>
</reference>
<keyword evidence="6 13" id="KW-0418">Kinase</keyword>
<keyword evidence="7 9" id="KW-0067">ATP-binding</keyword>
<accession>A0AB40B9Z3</accession>
<gene>
    <name evidence="13 14" type="primary">LOC120260647</name>
</gene>
<dbReference type="RefSeq" id="XP_039124110.1">
    <property type="nucleotide sequence ID" value="XM_039268176.1"/>
</dbReference>
<name>A0AB40B9Z3_DIOCR</name>
<dbReference type="SUPFAM" id="SSF56112">
    <property type="entry name" value="Protein kinase-like (PK-like)"/>
    <property type="match status" value="1"/>
</dbReference>
<organism evidence="12 13">
    <name type="scientific">Dioscorea cayennensis subsp. rotundata</name>
    <name type="common">White Guinea yam</name>
    <name type="synonym">Dioscorea rotundata</name>
    <dbReference type="NCBI Taxonomy" id="55577"/>
    <lineage>
        <taxon>Eukaryota</taxon>
        <taxon>Viridiplantae</taxon>
        <taxon>Streptophyta</taxon>
        <taxon>Embryophyta</taxon>
        <taxon>Tracheophyta</taxon>
        <taxon>Spermatophyta</taxon>
        <taxon>Magnoliopsida</taxon>
        <taxon>Liliopsida</taxon>
        <taxon>Dioscoreales</taxon>
        <taxon>Dioscoreaceae</taxon>
        <taxon>Dioscorea</taxon>
    </lineage>
</organism>
<keyword evidence="3" id="KW-0723">Serine/threonine-protein kinase</keyword>
<dbReference type="InterPro" id="IPR008271">
    <property type="entry name" value="Ser/Thr_kinase_AS"/>
</dbReference>
<feature type="region of interest" description="Disordered" evidence="10">
    <location>
        <begin position="567"/>
        <end position="616"/>
    </location>
</feature>
<evidence type="ECO:0000256" key="10">
    <source>
        <dbReference type="SAM" id="MobiDB-lite"/>
    </source>
</evidence>
<protein>
    <recommendedName>
        <fullName evidence="2">[RNA-polymerase]-subunit kinase</fullName>
        <ecNumber evidence="2">2.7.11.23</ecNumber>
    </recommendedName>
</protein>
<sequence>MGCIFGKGFEREEDNETQGGRSLRNFSRRGKDHGIEGEKKALSDVDRVHKTYGHQRNAIVDGCVNERNLHLRVSANRGEYGSRVASFPNSFVAEHVAAGWPVWLVTEAREAVIEWQPRKISSFQFYEQIGKGTYSVVFRAFDLEKCKVVALKKVEFSDTDPGSISFMAREIHILRRLDHPNVVKLEGLIPSVTSRELYLIMEYMEHDLAGLLGNATVRFTEAQIKCYMKQLFCGLAHCHDRGVLHRDIKGSNLLIGNDGILRIADFGLSKFYSPGQRRPLTTRVVTLWYRPPELLLGATRYDASIDLWSAGCILAELFAGKPIMTGANEVEQLHNIFKLCGAPPEEYWRRANFPAATVIRPRLPCPCRLADRFRGFPPTALALIETLLAIDPADRGTAASALQSNFFTTMPLPCDPASLPKYPPSKEKDVKLRIYNDRRQEAAAMEGQGCESRRASKESIARVPMPDANAELQVPLQKRQVQAIPKSISGKYNRQGESGSGHSMELPRGSAVNHFLPPGKLVYSGSTSGSSLNKRVCGEPQLLPAQSSSSLRPSNSCLLRTQTSLAHQGGGAGLSNSADTATSRSSLNSRHTQLNSSEHHEKFPEKQSSSHKREDRMENMEPLMAYNERNSVWYSGPLMHPGENVEEMLKERDRIMQQAIRIRKAQLDKTKMN</sequence>
<dbReference type="GO" id="GO:0005634">
    <property type="term" value="C:nucleus"/>
    <property type="evidence" value="ECO:0007669"/>
    <property type="project" value="TreeGrafter"/>
</dbReference>
<dbReference type="SMART" id="SM00220">
    <property type="entry name" value="S_TKc"/>
    <property type="match status" value="1"/>
</dbReference>
<dbReference type="InterPro" id="IPR000719">
    <property type="entry name" value="Prot_kinase_dom"/>
</dbReference>
<dbReference type="GeneID" id="120260647"/>
<dbReference type="GO" id="GO:0000307">
    <property type="term" value="C:cyclin-dependent protein kinase holoenzyme complex"/>
    <property type="evidence" value="ECO:0007669"/>
    <property type="project" value="TreeGrafter"/>
</dbReference>
<dbReference type="Pfam" id="PF00069">
    <property type="entry name" value="Pkinase"/>
    <property type="match status" value="1"/>
</dbReference>
<proteinExistence type="inferred from homology"/>
<evidence type="ECO:0000256" key="2">
    <source>
        <dbReference type="ARBA" id="ARBA00012409"/>
    </source>
</evidence>
<keyword evidence="12" id="KW-1185">Reference proteome</keyword>